<evidence type="ECO:0000313" key="1">
    <source>
        <dbReference type="EMBL" id="TNN78935.1"/>
    </source>
</evidence>
<evidence type="ECO:0000313" key="2">
    <source>
        <dbReference type="Proteomes" id="UP000314294"/>
    </source>
</evidence>
<gene>
    <name evidence="1" type="ORF">EYF80_010861</name>
</gene>
<reference evidence="1 2" key="1">
    <citation type="submission" date="2019-03" db="EMBL/GenBank/DDBJ databases">
        <title>First draft genome of Liparis tanakae, snailfish: a comprehensive survey of snailfish specific genes.</title>
        <authorList>
            <person name="Kim W."/>
            <person name="Song I."/>
            <person name="Jeong J.-H."/>
            <person name="Kim D."/>
            <person name="Kim S."/>
            <person name="Ryu S."/>
            <person name="Song J.Y."/>
            <person name="Lee S.K."/>
        </authorList>
    </citation>
    <scope>NUCLEOTIDE SEQUENCE [LARGE SCALE GENOMIC DNA]</scope>
    <source>
        <tissue evidence="1">Muscle</tissue>
    </source>
</reference>
<organism evidence="1 2">
    <name type="scientific">Liparis tanakae</name>
    <name type="common">Tanaka's snailfish</name>
    <dbReference type="NCBI Taxonomy" id="230148"/>
    <lineage>
        <taxon>Eukaryota</taxon>
        <taxon>Metazoa</taxon>
        <taxon>Chordata</taxon>
        <taxon>Craniata</taxon>
        <taxon>Vertebrata</taxon>
        <taxon>Euteleostomi</taxon>
        <taxon>Actinopterygii</taxon>
        <taxon>Neopterygii</taxon>
        <taxon>Teleostei</taxon>
        <taxon>Neoteleostei</taxon>
        <taxon>Acanthomorphata</taxon>
        <taxon>Eupercaria</taxon>
        <taxon>Perciformes</taxon>
        <taxon>Cottioidei</taxon>
        <taxon>Cottales</taxon>
        <taxon>Liparidae</taxon>
        <taxon>Liparis</taxon>
    </lineage>
</organism>
<protein>
    <submittedName>
        <fullName evidence="1">Uncharacterized protein</fullName>
    </submittedName>
</protein>
<dbReference type="Proteomes" id="UP000314294">
    <property type="component" value="Unassembled WGS sequence"/>
</dbReference>
<name>A0A4Z2IM52_9TELE</name>
<proteinExistence type="predicted"/>
<keyword evidence="2" id="KW-1185">Reference proteome</keyword>
<accession>A0A4Z2IM52</accession>
<sequence>MLSPTSGGCALGLRASEHNDTFMNFMTSLLGSKSHNFVSQCGTEDMSLKLVSGPVVRTPLLLRPLITMETAIALSGRRHNAVALKALVQITPLPDI</sequence>
<dbReference type="AlphaFoldDB" id="A0A4Z2IM52"/>
<dbReference type="EMBL" id="SRLO01000069">
    <property type="protein sequence ID" value="TNN78935.1"/>
    <property type="molecule type" value="Genomic_DNA"/>
</dbReference>
<comment type="caution">
    <text evidence="1">The sequence shown here is derived from an EMBL/GenBank/DDBJ whole genome shotgun (WGS) entry which is preliminary data.</text>
</comment>